<dbReference type="AlphaFoldDB" id="A0A674K9U1"/>
<feature type="region of interest" description="Disordered" evidence="1">
    <location>
        <begin position="33"/>
        <end position="62"/>
    </location>
</feature>
<keyword evidence="3" id="KW-1185">Reference proteome</keyword>
<organism evidence="2 3">
    <name type="scientific">Terrapene triunguis</name>
    <name type="common">Three-toed box turtle</name>
    <dbReference type="NCBI Taxonomy" id="2587831"/>
    <lineage>
        <taxon>Eukaryota</taxon>
        <taxon>Metazoa</taxon>
        <taxon>Chordata</taxon>
        <taxon>Craniata</taxon>
        <taxon>Vertebrata</taxon>
        <taxon>Euteleostomi</taxon>
        <taxon>Archelosauria</taxon>
        <taxon>Testudinata</taxon>
        <taxon>Testudines</taxon>
        <taxon>Cryptodira</taxon>
        <taxon>Durocryptodira</taxon>
        <taxon>Testudinoidea</taxon>
        <taxon>Emydidae</taxon>
        <taxon>Terrapene</taxon>
    </lineage>
</organism>
<sequence length="62" mass="6911">QLTRKTDHPRNVALAQVFAGLEEQARQAMMKSDFPGAFGDQRPTIHQLQDQDSSSSEFSTFG</sequence>
<dbReference type="Ensembl" id="ENSTMTT00000029102.1">
    <property type="protein sequence ID" value="ENSTMTP00000028074.1"/>
    <property type="gene ID" value="ENSTMTG00000020426.1"/>
</dbReference>
<feature type="compositionally biased region" description="Polar residues" evidence="1">
    <location>
        <begin position="44"/>
        <end position="62"/>
    </location>
</feature>
<dbReference type="InParanoid" id="A0A674K9U1"/>
<evidence type="ECO:0000256" key="1">
    <source>
        <dbReference type="SAM" id="MobiDB-lite"/>
    </source>
</evidence>
<evidence type="ECO:0000313" key="3">
    <source>
        <dbReference type="Proteomes" id="UP000472274"/>
    </source>
</evidence>
<evidence type="ECO:0000313" key="2">
    <source>
        <dbReference type="Ensembl" id="ENSTMTP00000028074.1"/>
    </source>
</evidence>
<accession>A0A674K9U1</accession>
<dbReference type="Proteomes" id="UP000472274">
    <property type="component" value="Unplaced"/>
</dbReference>
<reference evidence="2" key="1">
    <citation type="submission" date="2025-08" db="UniProtKB">
        <authorList>
            <consortium name="Ensembl"/>
        </authorList>
    </citation>
    <scope>IDENTIFICATION</scope>
</reference>
<proteinExistence type="predicted"/>
<reference evidence="2" key="2">
    <citation type="submission" date="2025-09" db="UniProtKB">
        <authorList>
            <consortium name="Ensembl"/>
        </authorList>
    </citation>
    <scope>IDENTIFICATION</scope>
</reference>
<protein>
    <submittedName>
        <fullName evidence="2">Uncharacterized protein</fullName>
    </submittedName>
</protein>
<name>A0A674K9U1_9SAUR</name>